<dbReference type="PROSITE" id="PS01196">
    <property type="entry name" value="PEPT_TRNA_HYDROL_2"/>
    <property type="match status" value="1"/>
</dbReference>
<proteinExistence type="inferred from homology"/>
<dbReference type="PROSITE" id="PS01195">
    <property type="entry name" value="PEPT_TRNA_HYDROL_1"/>
    <property type="match status" value="1"/>
</dbReference>
<evidence type="ECO:0000256" key="9">
    <source>
        <dbReference type="RuleBase" id="RU004320"/>
    </source>
</evidence>
<sequence length="242" mass="26113">MLLIVGLGNPGAKYENNRHNVGFMAADAIARRHSFSPWSRKFKAEIADGTLAGEKVLLMKPATFMNLSGEAVGEAMRFYKLTPADIVVMHDELDLAPARLRLKLGGGHGGHNGLRSIDAHCGKDYRRMRIGIGHPGDKSRVHNHVLGDFAKVDAEWLDPLLDAIADNAEMIVRGEDSQFMNKVALATGGKAPKAESPAKPAKPAKPAGQSHIRQARPAKPQGKMPESGPMADMLKKLFGGKD</sequence>
<dbReference type="GO" id="GO:0072344">
    <property type="term" value="P:rescue of stalled ribosome"/>
    <property type="evidence" value="ECO:0007669"/>
    <property type="project" value="UniProtKB-UniRule"/>
</dbReference>
<keyword evidence="12" id="KW-1185">Reference proteome</keyword>
<protein>
    <recommendedName>
        <fullName evidence="6 7">Peptidyl-tRNA hydrolase</fullName>
        <shortName evidence="7">Pth</shortName>
        <ecNumber evidence="1 7">3.1.1.29</ecNumber>
    </recommendedName>
</protein>
<evidence type="ECO:0000256" key="2">
    <source>
        <dbReference type="ARBA" id="ARBA00022555"/>
    </source>
</evidence>
<comment type="function">
    <text evidence="7">Catalyzes the release of premature peptidyl moieties from peptidyl-tRNA molecules trapped in stalled 50S ribosomal subunits, and thus maintains levels of free tRNAs and 50S ribosomes.</text>
</comment>
<dbReference type="GO" id="GO:0000049">
    <property type="term" value="F:tRNA binding"/>
    <property type="evidence" value="ECO:0007669"/>
    <property type="project" value="UniProtKB-UniRule"/>
</dbReference>
<feature type="binding site" evidence="7">
    <location>
        <position position="112"/>
    </location>
    <ligand>
        <name>tRNA</name>
        <dbReference type="ChEBI" id="CHEBI:17843"/>
    </ligand>
</feature>
<dbReference type="Gene3D" id="3.40.50.1470">
    <property type="entry name" value="Peptidyl-tRNA hydrolase"/>
    <property type="match status" value="1"/>
</dbReference>
<feature type="site" description="Discriminates between blocked and unblocked aminoacyl-tRNA" evidence="7">
    <location>
        <position position="9"/>
    </location>
</feature>
<feature type="region of interest" description="Disordered" evidence="10">
    <location>
        <begin position="188"/>
        <end position="242"/>
    </location>
</feature>
<evidence type="ECO:0000313" key="11">
    <source>
        <dbReference type="EMBL" id="TDH34370.1"/>
    </source>
</evidence>
<dbReference type="Proteomes" id="UP000295131">
    <property type="component" value="Unassembled WGS sequence"/>
</dbReference>
<evidence type="ECO:0000256" key="6">
    <source>
        <dbReference type="ARBA" id="ARBA00050038"/>
    </source>
</evidence>
<dbReference type="GO" id="GO:0006515">
    <property type="term" value="P:protein quality control for misfolded or incompletely synthesized proteins"/>
    <property type="evidence" value="ECO:0007669"/>
    <property type="project" value="UniProtKB-UniRule"/>
</dbReference>
<feature type="binding site" evidence="7">
    <location>
        <position position="64"/>
    </location>
    <ligand>
        <name>tRNA</name>
        <dbReference type="ChEBI" id="CHEBI:17843"/>
    </ligand>
</feature>
<evidence type="ECO:0000256" key="7">
    <source>
        <dbReference type="HAMAP-Rule" id="MF_00083"/>
    </source>
</evidence>
<comment type="similarity">
    <text evidence="5 7 9">Belongs to the PTH family.</text>
</comment>
<dbReference type="RefSeq" id="WP_133285716.1">
    <property type="nucleotide sequence ID" value="NZ_SMSI01000004.1"/>
</dbReference>
<feature type="site" description="Stabilizes the basic form of H active site to accept a proton" evidence="7">
    <location>
        <position position="91"/>
    </location>
</feature>
<dbReference type="InterPro" id="IPR018171">
    <property type="entry name" value="Pept_tRNA_hydro_CS"/>
</dbReference>
<feature type="binding site" evidence="7">
    <location>
        <position position="66"/>
    </location>
    <ligand>
        <name>tRNA</name>
        <dbReference type="ChEBI" id="CHEBI:17843"/>
    </ligand>
</feature>
<reference evidence="11 12" key="1">
    <citation type="journal article" date="2013" name="Int. J. Syst. Evol. Microbiol.">
        <title>Hoeflea suaedae sp. nov., an endophytic bacterium isolated from the root of the halophyte Suaeda maritima.</title>
        <authorList>
            <person name="Chung E.J."/>
            <person name="Park J.A."/>
            <person name="Pramanik P."/>
            <person name="Bibi F."/>
            <person name="Jeon C.O."/>
            <person name="Chung Y.R."/>
        </authorList>
    </citation>
    <scope>NUCLEOTIDE SEQUENCE [LARGE SCALE GENOMIC DNA]</scope>
    <source>
        <strain evidence="11 12">YC6898</strain>
    </source>
</reference>
<dbReference type="GO" id="GO:0004045">
    <property type="term" value="F:peptidyl-tRNA hydrolase activity"/>
    <property type="evidence" value="ECO:0007669"/>
    <property type="project" value="UniProtKB-UniRule"/>
</dbReference>
<comment type="function">
    <text evidence="7">Hydrolyzes ribosome-free peptidyl-tRNAs (with 1 or more amino acids incorporated), which drop off the ribosome during protein synthesis, or as a result of ribosome stalling.</text>
</comment>
<dbReference type="OrthoDB" id="9800507at2"/>
<evidence type="ECO:0000256" key="8">
    <source>
        <dbReference type="RuleBase" id="RU000673"/>
    </source>
</evidence>
<dbReference type="HAMAP" id="MF_00083">
    <property type="entry name" value="Pept_tRNA_hydro_bact"/>
    <property type="match status" value="1"/>
</dbReference>
<evidence type="ECO:0000256" key="5">
    <source>
        <dbReference type="ARBA" id="ARBA00038063"/>
    </source>
</evidence>
<dbReference type="FunFam" id="3.40.50.1470:FF:000001">
    <property type="entry name" value="Peptidyl-tRNA hydrolase"/>
    <property type="match status" value="1"/>
</dbReference>
<dbReference type="CDD" id="cd00462">
    <property type="entry name" value="PTH"/>
    <property type="match status" value="1"/>
</dbReference>
<evidence type="ECO:0000256" key="1">
    <source>
        <dbReference type="ARBA" id="ARBA00013260"/>
    </source>
</evidence>
<dbReference type="AlphaFoldDB" id="A0A4R5PHI4"/>
<dbReference type="NCBIfam" id="TIGR00447">
    <property type="entry name" value="pth"/>
    <property type="match status" value="1"/>
</dbReference>
<comment type="subunit">
    <text evidence="7">Monomer.</text>
</comment>
<evidence type="ECO:0000256" key="10">
    <source>
        <dbReference type="SAM" id="MobiDB-lite"/>
    </source>
</evidence>
<keyword evidence="4 7" id="KW-0694">RNA-binding</keyword>
<dbReference type="InterPro" id="IPR001328">
    <property type="entry name" value="Pept_tRNA_hydro"/>
</dbReference>
<keyword evidence="3 7" id="KW-0378">Hydrolase</keyword>
<dbReference type="Pfam" id="PF01195">
    <property type="entry name" value="Pept_tRNA_hydro"/>
    <property type="match status" value="1"/>
</dbReference>
<gene>
    <name evidence="7" type="primary">pth</name>
    <name evidence="11" type="ORF">E2A64_17025</name>
</gene>
<comment type="caution">
    <text evidence="11">The sequence shown here is derived from an EMBL/GenBank/DDBJ whole genome shotgun (WGS) entry which is preliminary data.</text>
</comment>
<organism evidence="11 12">
    <name type="scientific">Pseudohoeflea suaedae</name>
    <dbReference type="NCBI Taxonomy" id="877384"/>
    <lineage>
        <taxon>Bacteria</taxon>
        <taxon>Pseudomonadati</taxon>
        <taxon>Pseudomonadota</taxon>
        <taxon>Alphaproteobacteria</taxon>
        <taxon>Hyphomicrobiales</taxon>
        <taxon>Rhizobiaceae</taxon>
        <taxon>Pseudohoeflea</taxon>
    </lineage>
</organism>
<dbReference type="GO" id="GO:0005737">
    <property type="term" value="C:cytoplasm"/>
    <property type="evidence" value="ECO:0007669"/>
    <property type="project" value="UniProtKB-SubCell"/>
</dbReference>
<dbReference type="SUPFAM" id="SSF53178">
    <property type="entry name" value="Peptidyl-tRNA hydrolase-like"/>
    <property type="match status" value="1"/>
</dbReference>
<feature type="compositionally biased region" description="Low complexity" evidence="10">
    <location>
        <begin position="190"/>
        <end position="207"/>
    </location>
</feature>
<evidence type="ECO:0000313" key="12">
    <source>
        <dbReference type="Proteomes" id="UP000295131"/>
    </source>
</evidence>
<name>A0A4R5PHI4_9HYPH</name>
<feature type="active site" description="Proton acceptor" evidence="7">
    <location>
        <position position="19"/>
    </location>
</feature>
<comment type="catalytic activity">
    <reaction evidence="7 8">
        <text>an N-acyl-L-alpha-aminoacyl-tRNA + H2O = an N-acyl-L-amino acid + a tRNA + H(+)</text>
        <dbReference type="Rhea" id="RHEA:54448"/>
        <dbReference type="Rhea" id="RHEA-COMP:10123"/>
        <dbReference type="Rhea" id="RHEA-COMP:13883"/>
        <dbReference type="ChEBI" id="CHEBI:15377"/>
        <dbReference type="ChEBI" id="CHEBI:15378"/>
        <dbReference type="ChEBI" id="CHEBI:59874"/>
        <dbReference type="ChEBI" id="CHEBI:78442"/>
        <dbReference type="ChEBI" id="CHEBI:138191"/>
        <dbReference type="EC" id="3.1.1.29"/>
    </reaction>
</comment>
<keyword evidence="7" id="KW-0963">Cytoplasm</keyword>
<keyword evidence="2 7" id="KW-0820">tRNA-binding</keyword>
<dbReference type="InterPro" id="IPR036416">
    <property type="entry name" value="Pept_tRNA_hydro_sf"/>
</dbReference>
<comment type="subcellular location">
    <subcellularLocation>
        <location evidence="7">Cytoplasm</location>
    </subcellularLocation>
</comment>
<dbReference type="PANTHER" id="PTHR17224">
    <property type="entry name" value="PEPTIDYL-TRNA HYDROLASE"/>
    <property type="match status" value="1"/>
</dbReference>
<evidence type="ECO:0000256" key="4">
    <source>
        <dbReference type="ARBA" id="ARBA00022884"/>
    </source>
</evidence>
<evidence type="ECO:0000256" key="3">
    <source>
        <dbReference type="ARBA" id="ARBA00022801"/>
    </source>
</evidence>
<accession>A0A4R5PHI4</accession>
<feature type="compositionally biased region" description="Basic and acidic residues" evidence="10">
    <location>
        <begin position="233"/>
        <end position="242"/>
    </location>
</feature>
<dbReference type="PANTHER" id="PTHR17224:SF1">
    <property type="entry name" value="PEPTIDYL-TRNA HYDROLASE"/>
    <property type="match status" value="1"/>
</dbReference>
<feature type="binding site" evidence="7">
    <location>
        <position position="14"/>
    </location>
    <ligand>
        <name>tRNA</name>
        <dbReference type="ChEBI" id="CHEBI:17843"/>
    </ligand>
</feature>
<dbReference type="EMBL" id="SMSI01000004">
    <property type="protein sequence ID" value="TDH34370.1"/>
    <property type="molecule type" value="Genomic_DNA"/>
</dbReference>
<dbReference type="EC" id="3.1.1.29" evidence="1 7"/>